<feature type="region of interest" description="Disordered" evidence="1">
    <location>
        <begin position="744"/>
        <end position="763"/>
    </location>
</feature>
<dbReference type="Proteomes" id="UP001148838">
    <property type="component" value="Unassembled WGS sequence"/>
</dbReference>
<dbReference type="InterPro" id="IPR008942">
    <property type="entry name" value="ENTH_VHS"/>
</dbReference>
<name>A0ABQ8TPF6_PERAM</name>
<accession>A0ABQ8TPF6</accession>
<dbReference type="Gene3D" id="1.25.40.90">
    <property type="match status" value="1"/>
</dbReference>
<dbReference type="PANTHER" id="PTHR12460:SF40">
    <property type="entry name" value="REGULATION OF NUCLEAR PRE-MRNA DOMAIN-CONTAINING PROTEIN 2"/>
    <property type="match status" value="1"/>
</dbReference>
<feature type="region of interest" description="Disordered" evidence="1">
    <location>
        <begin position="430"/>
        <end position="472"/>
    </location>
</feature>
<dbReference type="EMBL" id="JAJSOF020000005">
    <property type="protein sequence ID" value="KAJ4447811.1"/>
    <property type="molecule type" value="Genomic_DNA"/>
</dbReference>
<dbReference type="PROSITE" id="PS51391">
    <property type="entry name" value="CID"/>
    <property type="match status" value="1"/>
</dbReference>
<feature type="compositionally biased region" description="Pro residues" evidence="1">
    <location>
        <begin position="993"/>
        <end position="1004"/>
    </location>
</feature>
<comment type="caution">
    <text evidence="3">The sequence shown here is derived from an EMBL/GenBank/DDBJ whole genome shotgun (WGS) entry which is preliminary data.</text>
</comment>
<feature type="region of interest" description="Disordered" evidence="1">
    <location>
        <begin position="198"/>
        <end position="236"/>
    </location>
</feature>
<dbReference type="Gene3D" id="6.10.250.2560">
    <property type="match status" value="1"/>
</dbReference>
<feature type="compositionally biased region" description="Polar residues" evidence="1">
    <location>
        <begin position="870"/>
        <end position="879"/>
    </location>
</feature>
<feature type="region of interest" description="Disordered" evidence="1">
    <location>
        <begin position="817"/>
        <end position="918"/>
    </location>
</feature>
<feature type="region of interest" description="Disordered" evidence="1">
    <location>
        <begin position="702"/>
        <end position="736"/>
    </location>
</feature>
<keyword evidence="4" id="KW-1185">Reference proteome</keyword>
<evidence type="ECO:0000256" key="1">
    <source>
        <dbReference type="SAM" id="MobiDB-lite"/>
    </source>
</evidence>
<dbReference type="PANTHER" id="PTHR12460">
    <property type="entry name" value="CYCLIN-DEPENDENT KINASE INHIBITOR-RELATED PROTEIN"/>
    <property type="match status" value="1"/>
</dbReference>
<feature type="compositionally biased region" description="Basic and acidic residues" evidence="1">
    <location>
        <begin position="881"/>
        <end position="895"/>
    </location>
</feature>
<dbReference type="InterPro" id="IPR006569">
    <property type="entry name" value="CID_dom"/>
</dbReference>
<evidence type="ECO:0000313" key="3">
    <source>
        <dbReference type="EMBL" id="KAJ4447811.1"/>
    </source>
</evidence>
<feature type="domain" description="CID" evidence="2">
    <location>
        <begin position="1"/>
        <end position="57"/>
    </location>
</feature>
<gene>
    <name evidence="3" type="ORF">ANN_09819</name>
</gene>
<feature type="compositionally biased region" description="Acidic residues" evidence="1">
    <location>
        <begin position="218"/>
        <end position="227"/>
    </location>
</feature>
<feature type="compositionally biased region" description="Pro residues" evidence="1">
    <location>
        <begin position="823"/>
        <end position="837"/>
    </location>
</feature>
<feature type="region of interest" description="Disordered" evidence="1">
    <location>
        <begin position="962"/>
        <end position="1032"/>
    </location>
</feature>
<evidence type="ECO:0000259" key="2">
    <source>
        <dbReference type="PROSITE" id="PS51391"/>
    </source>
</evidence>
<feature type="region of interest" description="Disordered" evidence="1">
    <location>
        <begin position="562"/>
        <end position="593"/>
    </location>
</feature>
<sequence length="1032" mass="115250">MVGLCEGGNEPVGFLKAICKEEKVKNRVQRIFKIWDERGIYDEAFIADLSGLLTTTTKKPANDTVHDTSDFQPPLLMEKIRSCKKLEDDTDLKLKRLNESHLCFTDADALRTHLKDRRQGDDVVAEVDEGVHKMQGFVKALELEIKERSALIDLLEQADSFYENQKGEAKVVANAYRNFGSRVKNLKRRLDELLPTLKDISPIPSPDINAPSPSPADSDIELPDENDNTGSVGESFFSSLTSKSHVMKTGLQDEPQQSSQQHSLDNCFSSFMGTALPFDLQRNPFSETSREAILSPSPVQPLEDSGGVPGLSTLPASEGKPIEVINSRTKPDEGFNVAEFLKALIPSASSPIIPGLNMDPPPQNALTQNATKSMYSSATDLNSTSQYDYATEPPSTPLQPPPPLPPSLFPLEEPSYKYGQSMNREEDAWNTKLPPKFPTWGDTAPGWEREESDTDCSRYPESPPLYEKEGFSDPVEYDDSVVEPTLMSSSGDVDHRTLVPLPQINHTKDNDCRIPPPVKHMKDTDHRVILPVTPANHTKKDMDHRPMIPRKKDVDHRNLISLTGSPVRDHSSLPPPPTPPTLNWSHSDQDYRPAITTNTTSKKELLQQGDQDYRLHQPHSVVRRQLDETQDNVESVDMEMSDEEMAEPAVMENISIENLRENKEMILDKDKGFNISHSNKPVISFNINSHSKVLVNSPLNEVKEDSKPRSRGVYGCQKIPTISGIGGNTHSPRGMGPRPRVPLLSSPLGVKRLPPPNLPRGFRPSMMAPPPPLPPLRPLIMPQPESFNVTIEIKPQAEIESQNANQETEPCLDFVVEEEVVTEPPPPPPPLPPPPLPESLSVEKEKPVLKVNDKKQGTDELDKEKAPTEVNRSISVTEDMQTERNAEDSKNHDGEQEKDEAEATPVEQNASQSNTVPEIGPVVRVETDHLKHTKIEASEHWMNNELAELEQIDMARMEQDRIQRGRGRPPFKNFPRGGFIPRARPMWNGPRRGGPPPARFPFRPPLDRPFGRGHRGGFRPPFRGNRGPFGGW</sequence>
<organism evidence="3 4">
    <name type="scientific">Periplaneta americana</name>
    <name type="common">American cockroach</name>
    <name type="synonym">Blatta americana</name>
    <dbReference type="NCBI Taxonomy" id="6978"/>
    <lineage>
        <taxon>Eukaryota</taxon>
        <taxon>Metazoa</taxon>
        <taxon>Ecdysozoa</taxon>
        <taxon>Arthropoda</taxon>
        <taxon>Hexapoda</taxon>
        <taxon>Insecta</taxon>
        <taxon>Pterygota</taxon>
        <taxon>Neoptera</taxon>
        <taxon>Polyneoptera</taxon>
        <taxon>Dictyoptera</taxon>
        <taxon>Blattodea</taxon>
        <taxon>Blattoidea</taxon>
        <taxon>Blattidae</taxon>
        <taxon>Blattinae</taxon>
        <taxon>Periplaneta</taxon>
    </lineage>
</organism>
<evidence type="ECO:0000313" key="4">
    <source>
        <dbReference type="Proteomes" id="UP001148838"/>
    </source>
</evidence>
<proteinExistence type="predicted"/>
<feature type="compositionally biased region" description="Polar residues" evidence="1">
    <location>
        <begin position="906"/>
        <end position="916"/>
    </location>
</feature>
<protein>
    <recommendedName>
        <fullName evidence="2">CID domain-containing protein</fullName>
    </recommendedName>
</protein>
<feature type="compositionally biased region" description="Basic and acidic residues" evidence="1">
    <location>
        <begin position="841"/>
        <end position="867"/>
    </location>
</feature>
<reference evidence="3 4" key="1">
    <citation type="journal article" date="2022" name="Allergy">
        <title>Genome assembly and annotation of Periplaneta americana reveal a comprehensive cockroach allergen profile.</title>
        <authorList>
            <person name="Wang L."/>
            <person name="Xiong Q."/>
            <person name="Saelim N."/>
            <person name="Wang L."/>
            <person name="Nong W."/>
            <person name="Wan A.T."/>
            <person name="Shi M."/>
            <person name="Liu X."/>
            <person name="Cao Q."/>
            <person name="Hui J.H.L."/>
            <person name="Sookrung N."/>
            <person name="Leung T.F."/>
            <person name="Tungtrongchitr A."/>
            <person name="Tsui S.K.W."/>
        </authorList>
    </citation>
    <scope>NUCLEOTIDE SEQUENCE [LARGE SCALE GENOMIC DNA]</scope>
    <source>
        <strain evidence="3">PWHHKU_190912</strain>
    </source>
</reference>